<organism evidence="1 2">
    <name type="scientific">Zhongshania aliphaticivorans</name>
    <dbReference type="NCBI Taxonomy" id="1470434"/>
    <lineage>
        <taxon>Bacteria</taxon>
        <taxon>Pseudomonadati</taxon>
        <taxon>Pseudomonadota</taxon>
        <taxon>Gammaproteobacteria</taxon>
        <taxon>Cellvibrionales</taxon>
        <taxon>Spongiibacteraceae</taxon>
        <taxon>Zhongshania</taxon>
    </lineage>
</organism>
<evidence type="ECO:0000313" key="1">
    <source>
        <dbReference type="EMBL" id="AMO70062.1"/>
    </source>
</evidence>
<reference evidence="1 2" key="1">
    <citation type="submission" date="2015-12" db="EMBL/GenBank/DDBJ databases">
        <authorList>
            <person name="Shamseldin A."/>
            <person name="Moawad H."/>
            <person name="Abd El-Rahim W.M."/>
            <person name="Sadowsky M.J."/>
        </authorList>
    </citation>
    <scope>NUCLEOTIDE SEQUENCE [LARGE SCALE GENOMIC DNA]</scope>
    <source>
        <strain evidence="1 2">SM2</strain>
    </source>
</reference>
<name>A0A127M9Z2_9GAMM</name>
<dbReference type="EMBL" id="CP014544">
    <property type="protein sequence ID" value="AMO70062.1"/>
    <property type="molecule type" value="Genomic_DNA"/>
</dbReference>
<dbReference type="STRING" id="1470434.AZF00_17915"/>
<dbReference type="AlphaFoldDB" id="A0A127M9Z2"/>
<protein>
    <submittedName>
        <fullName evidence="1">Uncharacterized protein</fullName>
    </submittedName>
</protein>
<dbReference type="RefSeq" id="WP_008252819.1">
    <property type="nucleotide sequence ID" value="NZ_CP014544.1"/>
</dbReference>
<evidence type="ECO:0000313" key="2">
    <source>
        <dbReference type="Proteomes" id="UP000074119"/>
    </source>
</evidence>
<sequence length="82" mass="9433">MSSKKLFFSAESQIKKRKAFMLSQALIRDISHVEQSAEKYGVSFRLNELVEEAIERLVKQANAELRDIKASHTNHTTRPTNE</sequence>
<accession>A0A127M9Z2</accession>
<dbReference type="KEGG" id="zal:AZF00_17915"/>
<gene>
    <name evidence="1" type="ORF">AZF00_17915</name>
</gene>
<proteinExistence type="predicted"/>
<dbReference type="Proteomes" id="UP000074119">
    <property type="component" value="Chromosome"/>
</dbReference>